<comment type="caution">
    <text evidence="4">The sequence shown here is derived from an EMBL/GenBank/DDBJ whole genome shotgun (WGS) entry which is preliminary data.</text>
</comment>
<sequence length="94" mass="10586">MNIFVGSLPYRMQEGELKDLFSEFGDVAEARIIKDRTTGRSKGYGFVEMPDDGAAQRAIQQLNGSEVGGRAIVVNPAQERPQRSDRSDFHHREF</sequence>
<dbReference type="InterPro" id="IPR048289">
    <property type="entry name" value="RRM2_NsCP33-like"/>
</dbReference>
<dbReference type="CDD" id="cd21608">
    <property type="entry name" value="RRM2_NsCP33_like"/>
    <property type="match status" value="1"/>
</dbReference>
<dbReference type="Proteomes" id="UP000054172">
    <property type="component" value="Unassembled WGS sequence"/>
</dbReference>
<evidence type="ECO:0000256" key="1">
    <source>
        <dbReference type="ARBA" id="ARBA00022884"/>
    </source>
</evidence>
<feature type="compositionally biased region" description="Basic and acidic residues" evidence="2">
    <location>
        <begin position="80"/>
        <end position="94"/>
    </location>
</feature>
<dbReference type="Pfam" id="PF00076">
    <property type="entry name" value="RRM_1"/>
    <property type="match status" value="1"/>
</dbReference>
<feature type="domain" description="RRM" evidence="3">
    <location>
        <begin position="1"/>
        <end position="79"/>
    </location>
</feature>
<gene>
    <name evidence="4" type="ORF">AL399_06985</name>
</gene>
<reference evidence="4" key="1">
    <citation type="submission" date="2015-08" db="EMBL/GenBank/DDBJ databases">
        <title>Candidatus Bacteriodes Periocalifornicus.</title>
        <authorList>
            <person name="McLean J.S."/>
            <person name="Kelley S."/>
        </authorList>
    </citation>
    <scope>NUCLEOTIDE SEQUENCE [LARGE SCALE GENOMIC DNA]</scope>
    <source>
        <strain evidence="4">12B</strain>
    </source>
</reference>
<name>A0A0Q4B6R0_9BACT</name>
<proteinExistence type="predicted"/>
<dbReference type="InterPro" id="IPR052462">
    <property type="entry name" value="SLIRP/GR-RBP-like"/>
</dbReference>
<dbReference type="InterPro" id="IPR012677">
    <property type="entry name" value="Nucleotide-bd_a/b_plait_sf"/>
</dbReference>
<protein>
    <submittedName>
        <fullName evidence="4">RNA-binding protein</fullName>
    </submittedName>
</protein>
<dbReference type="SUPFAM" id="SSF54928">
    <property type="entry name" value="RNA-binding domain, RBD"/>
    <property type="match status" value="1"/>
</dbReference>
<dbReference type="PATRIC" id="fig|1702214.3.peg.885"/>
<dbReference type="SMART" id="SM00360">
    <property type="entry name" value="RRM"/>
    <property type="match status" value="1"/>
</dbReference>
<dbReference type="STRING" id="1702214.AL399_06985"/>
<dbReference type="AlphaFoldDB" id="A0A0Q4B6R0"/>
<dbReference type="PANTHER" id="PTHR48027">
    <property type="entry name" value="HETEROGENEOUS NUCLEAR RIBONUCLEOPROTEIN 87F-RELATED"/>
    <property type="match status" value="1"/>
</dbReference>
<dbReference type="InterPro" id="IPR000504">
    <property type="entry name" value="RRM_dom"/>
</dbReference>
<dbReference type="InterPro" id="IPR035979">
    <property type="entry name" value="RBD_domain_sf"/>
</dbReference>
<evidence type="ECO:0000313" key="4">
    <source>
        <dbReference type="EMBL" id="KQM08492.1"/>
    </source>
</evidence>
<dbReference type="GO" id="GO:0003723">
    <property type="term" value="F:RNA binding"/>
    <property type="evidence" value="ECO:0007669"/>
    <property type="project" value="UniProtKB-KW"/>
</dbReference>
<evidence type="ECO:0000313" key="5">
    <source>
        <dbReference type="Proteomes" id="UP000054172"/>
    </source>
</evidence>
<dbReference type="EMBL" id="LIIK01000035">
    <property type="protein sequence ID" value="KQM08492.1"/>
    <property type="molecule type" value="Genomic_DNA"/>
</dbReference>
<dbReference type="Gene3D" id="3.30.70.330">
    <property type="match status" value="1"/>
</dbReference>
<keyword evidence="1" id="KW-0694">RNA-binding</keyword>
<dbReference type="PROSITE" id="PS50102">
    <property type="entry name" value="RRM"/>
    <property type="match status" value="1"/>
</dbReference>
<evidence type="ECO:0000256" key="2">
    <source>
        <dbReference type="SAM" id="MobiDB-lite"/>
    </source>
</evidence>
<evidence type="ECO:0000259" key="3">
    <source>
        <dbReference type="PROSITE" id="PS50102"/>
    </source>
</evidence>
<accession>A0A0Q4B6R0</accession>
<keyword evidence="5" id="KW-1185">Reference proteome</keyword>
<organism evidence="4 5">
    <name type="scientific">Candidatus [Bacteroides] periocalifornicus</name>
    <dbReference type="NCBI Taxonomy" id="1702214"/>
    <lineage>
        <taxon>Bacteria</taxon>
        <taxon>Pseudomonadati</taxon>
        <taxon>Bacteroidota</taxon>
    </lineage>
</organism>
<feature type="region of interest" description="Disordered" evidence="2">
    <location>
        <begin position="73"/>
        <end position="94"/>
    </location>
</feature>